<gene>
    <name evidence="1" type="ORF">PVAP13_9KG144400</name>
</gene>
<organism evidence="1 2">
    <name type="scientific">Panicum virgatum</name>
    <name type="common">Blackwell switchgrass</name>
    <dbReference type="NCBI Taxonomy" id="38727"/>
    <lineage>
        <taxon>Eukaryota</taxon>
        <taxon>Viridiplantae</taxon>
        <taxon>Streptophyta</taxon>
        <taxon>Embryophyta</taxon>
        <taxon>Tracheophyta</taxon>
        <taxon>Spermatophyta</taxon>
        <taxon>Magnoliopsida</taxon>
        <taxon>Liliopsida</taxon>
        <taxon>Poales</taxon>
        <taxon>Poaceae</taxon>
        <taxon>PACMAD clade</taxon>
        <taxon>Panicoideae</taxon>
        <taxon>Panicodae</taxon>
        <taxon>Paniceae</taxon>
        <taxon>Panicinae</taxon>
        <taxon>Panicum</taxon>
        <taxon>Panicum sect. Hiantes</taxon>
    </lineage>
</organism>
<reference evidence="1" key="1">
    <citation type="submission" date="2020-05" db="EMBL/GenBank/DDBJ databases">
        <title>WGS assembly of Panicum virgatum.</title>
        <authorList>
            <person name="Lovell J.T."/>
            <person name="Jenkins J."/>
            <person name="Shu S."/>
            <person name="Juenger T.E."/>
            <person name="Schmutz J."/>
        </authorList>
    </citation>
    <scope>NUCLEOTIDE SEQUENCE</scope>
    <source>
        <strain evidence="1">AP13</strain>
    </source>
</reference>
<evidence type="ECO:0000313" key="2">
    <source>
        <dbReference type="Proteomes" id="UP000823388"/>
    </source>
</evidence>
<accession>A0A8T0NMS1</accession>
<keyword evidence="2" id="KW-1185">Reference proteome</keyword>
<evidence type="ECO:0000313" key="1">
    <source>
        <dbReference type="EMBL" id="KAG2549402.1"/>
    </source>
</evidence>
<proteinExistence type="predicted"/>
<protein>
    <submittedName>
        <fullName evidence="1">Uncharacterized protein</fullName>
    </submittedName>
</protein>
<dbReference type="Proteomes" id="UP000823388">
    <property type="component" value="Chromosome 9K"/>
</dbReference>
<sequence>MSRENCSHFLITAQASRSWQWQHSHGCCAGPSLVGICVGKFLRRHIMTLLQASNHGDLLATVVDGMEGGAGASIWRVAVHPCAHMFMVWRCCSPSTAALLPPWKKASYGLLSSSAGAKHAICGSTMAVICSGGRI</sequence>
<name>A0A8T0NMS1_PANVG</name>
<dbReference type="AlphaFoldDB" id="A0A8T0NMS1"/>
<comment type="caution">
    <text evidence="1">The sequence shown here is derived from an EMBL/GenBank/DDBJ whole genome shotgun (WGS) entry which is preliminary data.</text>
</comment>
<dbReference type="EMBL" id="CM029053">
    <property type="protein sequence ID" value="KAG2549402.1"/>
    <property type="molecule type" value="Genomic_DNA"/>
</dbReference>